<comment type="caution">
    <text evidence="4">The sequence shown here is derived from an EMBL/GenBank/DDBJ whole genome shotgun (WGS) entry which is preliminary data.</text>
</comment>
<evidence type="ECO:0000256" key="1">
    <source>
        <dbReference type="SAM" id="MobiDB-lite"/>
    </source>
</evidence>
<proteinExistence type="predicted"/>
<keyword evidence="5" id="KW-1185">Reference proteome</keyword>
<keyword evidence="3" id="KW-0732">Signal</keyword>
<accession>A0AA40B1E5</accession>
<reference evidence="4" key="1">
    <citation type="submission" date="2023-06" db="EMBL/GenBank/DDBJ databases">
        <title>Genome-scale phylogeny and comparative genomics of the fungal order Sordariales.</title>
        <authorList>
            <consortium name="Lawrence Berkeley National Laboratory"/>
            <person name="Hensen N."/>
            <person name="Bonometti L."/>
            <person name="Westerberg I."/>
            <person name="Brannstrom I.O."/>
            <person name="Guillou S."/>
            <person name="Cros-Aarteil S."/>
            <person name="Calhoun S."/>
            <person name="Haridas S."/>
            <person name="Kuo A."/>
            <person name="Mondo S."/>
            <person name="Pangilinan J."/>
            <person name="Riley R."/>
            <person name="Labutti K."/>
            <person name="Andreopoulos B."/>
            <person name="Lipzen A."/>
            <person name="Chen C."/>
            <person name="Yanf M."/>
            <person name="Daum C."/>
            <person name="Ng V."/>
            <person name="Clum A."/>
            <person name="Steindorff A."/>
            <person name="Ohm R."/>
            <person name="Martin F."/>
            <person name="Silar P."/>
            <person name="Natvig D."/>
            <person name="Lalanne C."/>
            <person name="Gautier V."/>
            <person name="Ament-Velasquez S.L."/>
            <person name="Kruys A."/>
            <person name="Hutchinson M.I."/>
            <person name="Powell A.J."/>
            <person name="Barry K."/>
            <person name="Miller A.N."/>
            <person name="Grigoriev I.V."/>
            <person name="Debuchy R."/>
            <person name="Gladieux P."/>
            <person name="Thoren M.H."/>
            <person name="Johannesson H."/>
        </authorList>
    </citation>
    <scope>NUCLEOTIDE SEQUENCE</scope>
    <source>
        <strain evidence="4">SMH4607-1</strain>
    </source>
</reference>
<feature type="transmembrane region" description="Helical" evidence="2">
    <location>
        <begin position="578"/>
        <end position="597"/>
    </location>
</feature>
<evidence type="ECO:0000256" key="3">
    <source>
        <dbReference type="SAM" id="SignalP"/>
    </source>
</evidence>
<gene>
    <name evidence="4" type="ORF">B0H67DRAFT_143250</name>
</gene>
<organism evidence="4 5">
    <name type="scientific">Lasiosphaeris hirsuta</name>
    <dbReference type="NCBI Taxonomy" id="260670"/>
    <lineage>
        <taxon>Eukaryota</taxon>
        <taxon>Fungi</taxon>
        <taxon>Dikarya</taxon>
        <taxon>Ascomycota</taxon>
        <taxon>Pezizomycotina</taxon>
        <taxon>Sordariomycetes</taxon>
        <taxon>Sordariomycetidae</taxon>
        <taxon>Sordariales</taxon>
        <taxon>Lasiosphaeriaceae</taxon>
        <taxon>Lasiosphaeris</taxon>
    </lineage>
</organism>
<feature type="region of interest" description="Disordered" evidence="1">
    <location>
        <begin position="480"/>
        <end position="517"/>
    </location>
</feature>
<evidence type="ECO:0000256" key="2">
    <source>
        <dbReference type="SAM" id="Phobius"/>
    </source>
</evidence>
<evidence type="ECO:0000313" key="5">
    <source>
        <dbReference type="Proteomes" id="UP001172102"/>
    </source>
</evidence>
<keyword evidence="2" id="KW-0812">Transmembrane</keyword>
<dbReference type="Proteomes" id="UP001172102">
    <property type="component" value="Unassembled WGS sequence"/>
</dbReference>
<sequence>MPSSLDAFALLHFLAALDNRTGPGHVDEGPVGSRSLPPSSPHIAMSSSSGGAQFVSDGAPMVTSYQPCHVFGDSGLYNVGTRASYYLQYAAALLSVLFLGGRDLKMWFLSFLPLAAANFIVLTLNAGGDGLVILDWAIVFGLVFWSIVFLIRPILSKRYRGGGTVLARDASQLQTELAREGGRMVSSQEAEWHVRYVAVLKVLVAETGEPVAGHQETREAEEGRRKQEALELALQAYVNAFAAARGSPTATEAASFILDVYDDGRVRDVATRLMIDNRQVESFRDTHAEALRLANIPFDQARATTQTLASVAMEELDSRNASRPALSTWQAVRAFQKWAGTTGMISCGLGLAFYSGYSAFMVWLLFRGVDKGARSGCNVQIIFLVVPISVYNYAAITALRVFACIWLALVALPALLVGAVLFVVGLDDWWVGAQPSGSIQNPSSGFRAVPYDSEKGKEIEIPDLSPITRRASRTSDLYELSEFPPSSSAARAQKQRKHSDPLPEEPEPSGSGLNIRGGDAKSAFAPPPWLEATITFLRENWEYILVLPVAHTIVVVEVTIRINRLDMGRRPMTSMGELLAFFLGAGLFLRVLARCFHKGVRRLRRRRAQGWIGERWAVLRTPAGRVEEVALGKEVSVGEGSERMEGEERRKQRRIYLQPERSGSSMGRFRELIDEDDQG</sequence>
<feature type="signal peptide" evidence="3">
    <location>
        <begin position="1"/>
        <end position="16"/>
    </location>
</feature>
<evidence type="ECO:0000313" key="4">
    <source>
        <dbReference type="EMBL" id="KAK0725904.1"/>
    </source>
</evidence>
<feature type="region of interest" description="Disordered" evidence="1">
    <location>
        <begin position="24"/>
        <end position="50"/>
    </location>
</feature>
<name>A0AA40B1E5_9PEZI</name>
<feature type="transmembrane region" description="Helical" evidence="2">
    <location>
        <begin position="403"/>
        <end position="426"/>
    </location>
</feature>
<feature type="transmembrane region" description="Helical" evidence="2">
    <location>
        <begin position="83"/>
        <end position="100"/>
    </location>
</feature>
<feature type="transmembrane region" description="Helical" evidence="2">
    <location>
        <begin position="378"/>
        <end position="396"/>
    </location>
</feature>
<keyword evidence="2" id="KW-0472">Membrane</keyword>
<feature type="transmembrane region" description="Helical" evidence="2">
    <location>
        <begin position="107"/>
        <end position="127"/>
    </location>
</feature>
<protein>
    <submittedName>
        <fullName evidence="4">Uncharacterized protein</fullName>
    </submittedName>
</protein>
<feature type="chain" id="PRO_5041202878" evidence="3">
    <location>
        <begin position="17"/>
        <end position="679"/>
    </location>
</feature>
<keyword evidence="2" id="KW-1133">Transmembrane helix</keyword>
<dbReference type="EMBL" id="JAUKUA010000002">
    <property type="protein sequence ID" value="KAK0725904.1"/>
    <property type="molecule type" value="Genomic_DNA"/>
</dbReference>
<dbReference type="AlphaFoldDB" id="A0AA40B1E5"/>
<feature type="transmembrane region" description="Helical" evidence="2">
    <location>
        <begin position="133"/>
        <end position="151"/>
    </location>
</feature>
<feature type="compositionally biased region" description="Basic and acidic residues" evidence="1">
    <location>
        <begin position="640"/>
        <end position="650"/>
    </location>
</feature>
<feature type="transmembrane region" description="Helical" evidence="2">
    <location>
        <begin position="343"/>
        <end position="366"/>
    </location>
</feature>
<feature type="region of interest" description="Disordered" evidence="1">
    <location>
        <begin position="638"/>
        <end position="679"/>
    </location>
</feature>